<comment type="caution">
    <text evidence="1">The sequence shown here is derived from an EMBL/GenBank/DDBJ whole genome shotgun (WGS) entry which is preliminary data.</text>
</comment>
<dbReference type="Proteomes" id="UP000790709">
    <property type="component" value="Unassembled WGS sequence"/>
</dbReference>
<accession>A0ACB8BMS8</accession>
<reference evidence="1" key="1">
    <citation type="journal article" date="2021" name="New Phytol.">
        <title>Evolutionary innovations through gain and loss of genes in the ectomycorrhizal Boletales.</title>
        <authorList>
            <person name="Wu G."/>
            <person name="Miyauchi S."/>
            <person name="Morin E."/>
            <person name="Kuo A."/>
            <person name="Drula E."/>
            <person name="Varga T."/>
            <person name="Kohler A."/>
            <person name="Feng B."/>
            <person name="Cao Y."/>
            <person name="Lipzen A."/>
            <person name="Daum C."/>
            <person name="Hundley H."/>
            <person name="Pangilinan J."/>
            <person name="Johnson J."/>
            <person name="Barry K."/>
            <person name="LaButti K."/>
            <person name="Ng V."/>
            <person name="Ahrendt S."/>
            <person name="Min B."/>
            <person name="Choi I.G."/>
            <person name="Park H."/>
            <person name="Plett J.M."/>
            <person name="Magnuson J."/>
            <person name="Spatafora J.W."/>
            <person name="Nagy L.G."/>
            <person name="Henrissat B."/>
            <person name="Grigoriev I.V."/>
            <person name="Yang Z.L."/>
            <person name="Xu J."/>
            <person name="Martin F.M."/>
        </authorList>
    </citation>
    <scope>NUCLEOTIDE SEQUENCE</scope>
    <source>
        <strain evidence="1">KUC20120723A-06</strain>
    </source>
</reference>
<evidence type="ECO:0000313" key="2">
    <source>
        <dbReference type="Proteomes" id="UP000790709"/>
    </source>
</evidence>
<protein>
    <submittedName>
        <fullName evidence="1">Uncharacterized protein</fullName>
    </submittedName>
</protein>
<organism evidence="1 2">
    <name type="scientific">Leucogyrophana mollusca</name>
    <dbReference type="NCBI Taxonomy" id="85980"/>
    <lineage>
        <taxon>Eukaryota</taxon>
        <taxon>Fungi</taxon>
        <taxon>Dikarya</taxon>
        <taxon>Basidiomycota</taxon>
        <taxon>Agaricomycotina</taxon>
        <taxon>Agaricomycetes</taxon>
        <taxon>Agaricomycetidae</taxon>
        <taxon>Boletales</taxon>
        <taxon>Boletales incertae sedis</taxon>
        <taxon>Leucogyrophana</taxon>
    </lineage>
</organism>
<name>A0ACB8BMS8_9AGAM</name>
<sequence length="178" mass="19332">MQLNTCNHDPVIVAVLRLLAALAPKGGVPDPSAPHDLPSYSPKPAAGVPGPSALHDLPSHSPRPADGARDPSAPHELCSVGFVLSLVKLVKRFDSHVMPAALATLVALCNDGEIRQLVRESEALQLLVEISNHRTTEIKKLGEDAIRDLRKHNDIRVALNAFEKQRNQRNQKLPKLLT</sequence>
<gene>
    <name evidence="1" type="ORF">BV22DRAFT_297073</name>
</gene>
<proteinExistence type="predicted"/>
<keyword evidence="2" id="KW-1185">Reference proteome</keyword>
<dbReference type="EMBL" id="MU266370">
    <property type="protein sequence ID" value="KAH7927175.1"/>
    <property type="molecule type" value="Genomic_DNA"/>
</dbReference>
<evidence type="ECO:0000313" key="1">
    <source>
        <dbReference type="EMBL" id="KAH7927175.1"/>
    </source>
</evidence>